<evidence type="ECO:0000256" key="3">
    <source>
        <dbReference type="SAM" id="MobiDB-lite"/>
    </source>
</evidence>
<evidence type="ECO:0000313" key="4">
    <source>
        <dbReference type="EMBL" id="KAA8629874.1"/>
    </source>
</evidence>
<feature type="compositionally biased region" description="Basic and acidic residues" evidence="3">
    <location>
        <begin position="349"/>
        <end position="375"/>
    </location>
</feature>
<evidence type="ECO:0000256" key="1">
    <source>
        <dbReference type="ARBA" id="ARBA00007133"/>
    </source>
</evidence>
<dbReference type="PANTHER" id="PTHR13073:SF0">
    <property type="entry name" value="BIOGENESIS OF LYSOSOME-RELATED ORGANELLES COMPLEX 1 SUBUNIT 1"/>
    <property type="match status" value="1"/>
</dbReference>
<comment type="similarity">
    <text evidence="1">Belongs to the BLOC1S1 family.</text>
</comment>
<proteinExistence type="inferred from homology"/>
<dbReference type="OMA" id="HDTEHRP"/>
<gene>
    <name evidence="4" type="ORF">SMACR_04072</name>
</gene>
<reference evidence="4 5" key="1">
    <citation type="submission" date="2017-07" db="EMBL/GenBank/DDBJ databases">
        <title>Genome sequence of the Sordaria macrospora wild type strain R19027.</title>
        <authorList>
            <person name="Nowrousian M."/>
            <person name="Teichert I."/>
            <person name="Kueck U."/>
        </authorList>
    </citation>
    <scope>NUCLEOTIDE SEQUENCE [LARGE SCALE GENOMIC DNA]</scope>
    <source>
        <strain evidence="4 5">R19027</strain>
        <tissue evidence="4">Mycelium</tissue>
    </source>
</reference>
<feature type="region of interest" description="Disordered" evidence="3">
    <location>
        <begin position="321"/>
        <end position="460"/>
    </location>
</feature>
<feature type="compositionally biased region" description="Low complexity" evidence="3">
    <location>
        <begin position="135"/>
        <end position="174"/>
    </location>
</feature>
<feature type="compositionally biased region" description="Low complexity" evidence="3">
    <location>
        <begin position="58"/>
        <end position="80"/>
    </location>
</feature>
<dbReference type="VEuPathDB" id="FungiDB:SMAC_04072"/>
<feature type="compositionally biased region" description="Basic and acidic residues" evidence="3">
    <location>
        <begin position="383"/>
        <end position="394"/>
    </location>
</feature>
<feature type="compositionally biased region" description="Basic and acidic residues" evidence="3">
    <location>
        <begin position="46"/>
        <end position="55"/>
    </location>
</feature>
<name>A0A8S8ZGX7_SORMA</name>
<sequence>MSRPVSRPNFLQPARSAPAPASVTNTNVTAAMVSVPSDVDPDIDGPEYHDTEHRPGPGSVTGTAASTTSSTATHTTGRASSAFSLPFFAGSAASKRSTAPTVSSVSTFSTLPGQVVPVPNVHAQAYTGQQVSVPASTSGASTRTERTATTGTGSSTSGASTTTTTATTNARRAAPGFPPPSQTAPTSRSGAGVTHGQQAPQTPRTPNTITSTTSPLTSCTNTGTLPIAQARTAVLASISNLLDRELTGRASLLHQNHNAILKQEREMSKAVEGFKKDNDKLERLAREGTKRLKEVGDVQNWAEVLERGFLRVEETIRRANGEYGDYSGESGSWTGSGSWSGSGSWGGSERGDGDEGDDGEGKRGEVEDDKVKRESGGQQGRVEGNESHSVEEGGKGATEVEGGNDDKREEVVTRDAEGDMVMTTEDDVQERHTRLDKGKGKAVDDTIPDPSKVPLPQSPVFGGGAQFLSLTPTAV</sequence>
<dbReference type="EMBL" id="NMPR01000121">
    <property type="protein sequence ID" value="KAA8629874.1"/>
    <property type="molecule type" value="Genomic_DNA"/>
</dbReference>
<feature type="compositionally biased region" description="Gly residues" evidence="3">
    <location>
        <begin position="338"/>
        <end position="348"/>
    </location>
</feature>
<feature type="region of interest" description="Disordered" evidence="3">
    <location>
        <begin position="129"/>
        <end position="219"/>
    </location>
</feature>
<dbReference type="GO" id="GO:0031083">
    <property type="term" value="C:BLOC-1 complex"/>
    <property type="evidence" value="ECO:0007669"/>
    <property type="project" value="InterPro"/>
</dbReference>
<dbReference type="AlphaFoldDB" id="A0A8S8ZGX7"/>
<feature type="compositionally biased region" description="Low complexity" evidence="3">
    <location>
        <begin position="321"/>
        <end position="337"/>
    </location>
</feature>
<feature type="compositionally biased region" description="Low complexity" evidence="3">
    <location>
        <begin position="202"/>
        <end position="219"/>
    </location>
</feature>
<comment type="caution">
    <text evidence="4">The sequence shown here is derived from an EMBL/GenBank/DDBJ whole genome shotgun (WGS) entry which is preliminary data.</text>
</comment>
<feature type="compositionally biased region" description="Basic and acidic residues" evidence="3">
    <location>
        <begin position="404"/>
        <end position="417"/>
    </location>
</feature>
<accession>A0A8S8ZGX7</accession>
<dbReference type="InterPro" id="IPR009395">
    <property type="entry name" value="BLOC1S1"/>
</dbReference>
<dbReference type="Proteomes" id="UP000433876">
    <property type="component" value="Unassembled WGS sequence"/>
</dbReference>
<evidence type="ECO:0000313" key="5">
    <source>
        <dbReference type="Proteomes" id="UP000433876"/>
    </source>
</evidence>
<organism evidence="4 5">
    <name type="scientific">Sordaria macrospora</name>
    <dbReference type="NCBI Taxonomy" id="5147"/>
    <lineage>
        <taxon>Eukaryota</taxon>
        <taxon>Fungi</taxon>
        <taxon>Dikarya</taxon>
        <taxon>Ascomycota</taxon>
        <taxon>Pezizomycotina</taxon>
        <taxon>Sordariomycetes</taxon>
        <taxon>Sordariomycetidae</taxon>
        <taxon>Sordariales</taxon>
        <taxon>Sordariaceae</taxon>
        <taxon>Sordaria</taxon>
    </lineage>
</organism>
<feature type="region of interest" description="Disordered" evidence="3">
    <location>
        <begin position="1"/>
        <end position="80"/>
    </location>
</feature>
<dbReference type="GO" id="GO:0016197">
    <property type="term" value="P:endosomal transport"/>
    <property type="evidence" value="ECO:0007669"/>
    <property type="project" value="TreeGrafter"/>
</dbReference>
<protein>
    <recommendedName>
        <fullName evidence="2">Biogenesis of lysosome-related organelles complex 1 subunit 1</fullName>
    </recommendedName>
</protein>
<feature type="compositionally biased region" description="Basic and acidic residues" evidence="3">
    <location>
        <begin position="429"/>
        <end position="444"/>
    </location>
</feature>
<dbReference type="Pfam" id="PF06320">
    <property type="entry name" value="GCN5L1"/>
    <property type="match status" value="1"/>
</dbReference>
<feature type="compositionally biased region" description="Polar residues" evidence="3">
    <location>
        <begin position="183"/>
        <end position="201"/>
    </location>
</feature>
<dbReference type="PANTHER" id="PTHR13073">
    <property type="entry name" value="BLOC-1 COMPLEX SUBUNIT 1"/>
    <property type="match status" value="1"/>
</dbReference>
<evidence type="ECO:0000256" key="2">
    <source>
        <dbReference type="ARBA" id="ARBA00019577"/>
    </source>
</evidence>